<organism evidence="6 7">
    <name type="scientific">Drosophila kikkawai</name>
    <name type="common">Fruit fly</name>
    <dbReference type="NCBI Taxonomy" id="30033"/>
    <lineage>
        <taxon>Eukaryota</taxon>
        <taxon>Metazoa</taxon>
        <taxon>Ecdysozoa</taxon>
        <taxon>Arthropoda</taxon>
        <taxon>Hexapoda</taxon>
        <taxon>Insecta</taxon>
        <taxon>Pterygota</taxon>
        <taxon>Neoptera</taxon>
        <taxon>Endopterygota</taxon>
        <taxon>Diptera</taxon>
        <taxon>Brachycera</taxon>
        <taxon>Muscomorpha</taxon>
        <taxon>Ephydroidea</taxon>
        <taxon>Drosophilidae</taxon>
        <taxon>Drosophila</taxon>
        <taxon>Sophophora</taxon>
    </lineage>
</organism>
<comment type="subcellular location">
    <subcellularLocation>
        <location evidence="1">Peroxisome</location>
    </subcellularLocation>
</comment>
<evidence type="ECO:0000313" key="7">
    <source>
        <dbReference type="RefSeq" id="XP_017033130.1"/>
    </source>
</evidence>
<evidence type="ECO:0000259" key="4">
    <source>
        <dbReference type="Pfam" id="PF00501"/>
    </source>
</evidence>
<evidence type="ECO:0000259" key="5">
    <source>
        <dbReference type="Pfam" id="PF13193"/>
    </source>
</evidence>
<dbReference type="InterPro" id="IPR045851">
    <property type="entry name" value="AMP-bd_C_sf"/>
</dbReference>
<dbReference type="RefSeq" id="XP_017033130.1">
    <property type="nucleotide sequence ID" value="XM_017177641.1"/>
</dbReference>
<evidence type="ECO:0000256" key="1">
    <source>
        <dbReference type="ARBA" id="ARBA00004275"/>
    </source>
</evidence>
<dbReference type="Gene3D" id="3.30.300.30">
    <property type="match status" value="1"/>
</dbReference>
<evidence type="ECO:0000256" key="2">
    <source>
        <dbReference type="ARBA" id="ARBA00006432"/>
    </source>
</evidence>
<dbReference type="CDD" id="cd05911">
    <property type="entry name" value="Firefly_Luc_like"/>
    <property type="match status" value="1"/>
</dbReference>
<reference evidence="6" key="1">
    <citation type="submission" date="2025-05" db="UniProtKB">
        <authorList>
            <consortium name="RefSeq"/>
        </authorList>
    </citation>
    <scope>NUCLEOTIDE SEQUENCE [LARGE SCALE GENOMIC DNA]</scope>
    <source>
        <strain evidence="6">14028-0561.14</strain>
    </source>
</reference>
<dbReference type="Pfam" id="PF00501">
    <property type="entry name" value="AMP-binding"/>
    <property type="match status" value="1"/>
</dbReference>
<keyword evidence="6" id="KW-1185">Reference proteome</keyword>
<dbReference type="Pfam" id="PF13193">
    <property type="entry name" value="AMP-binding_C"/>
    <property type="match status" value="1"/>
</dbReference>
<dbReference type="SUPFAM" id="SSF56801">
    <property type="entry name" value="Acetyl-CoA synthetase-like"/>
    <property type="match status" value="1"/>
</dbReference>
<dbReference type="InterPro" id="IPR020845">
    <property type="entry name" value="AMP-binding_CS"/>
</dbReference>
<dbReference type="Proteomes" id="UP001652661">
    <property type="component" value="Chromosome 2R"/>
</dbReference>
<comment type="similarity">
    <text evidence="2">Belongs to the ATP-dependent AMP-binding enzyme family.</text>
</comment>
<dbReference type="InterPro" id="IPR042099">
    <property type="entry name" value="ANL_N_sf"/>
</dbReference>
<dbReference type="InterPro" id="IPR025110">
    <property type="entry name" value="AMP-bd_C"/>
</dbReference>
<gene>
    <name evidence="7" type="primary">LOC108082310</name>
</gene>
<name>A0A6P4IX38_DROKI</name>
<dbReference type="Gene3D" id="3.40.50.12780">
    <property type="entry name" value="N-terminal domain of ligase-like"/>
    <property type="match status" value="1"/>
</dbReference>
<dbReference type="AlphaFoldDB" id="A0A6P4IX38"/>
<dbReference type="PANTHER" id="PTHR24096">
    <property type="entry name" value="LONG-CHAIN-FATTY-ACID--COA LIGASE"/>
    <property type="match status" value="1"/>
</dbReference>
<proteinExistence type="inferred from homology"/>
<sequence>MEPASVTFSELVRVWRGSPRNSTYHHDTSMGKIIFNTMKTWPKNICQINDIDGMTVTFDQALIWAIRIAQFFKKRGLGHKDVIGIAIKNSTYAMPLGVACFLNATPFHSINTLLDEATTTHVFSITKPSMIFCDGCDIKKIKAATIGWSPEIYTLTDHVYGVPSIESLLDPTSTERTYQPEPLKEGGDQTVVILCSSGTTGLPKAVCISNSILYNDSMVASSEFVIFTPSCLDWFTGLVTFMFNTVAGCTRILTSKPFTPEYFVQLVKKYKINVAVLPPIHLSALASCPDATPEALASIMNIHYTGGWVSLGTLRKIQDICMFALISTGYGMTEMGIVTANAGINNLSSVGRPVPGVQMRIVDEEGKNLTYNQVGELYVHTNRVWNGYYANPKETRNLQDSEGWYHTGDLCYFDKCNFLYMVDRKKETLRYGGVTYWPTEIESIISQLPDVQNVCVVGIYDERVGDEAGALVVKSPGSEVSGQDIVDYVARHSTAKEKQLHAGVQFTEKLPSNANGKTLRKAARDEFAAKRGLSN</sequence>
<feature type="domain" description="AMP-binding enzyme C-terminal" evidence="5">
    <location>
        <begin position="440"/>
        <end position="517"/>
    </location>
</feature>
<dbReference type="FunFam" id="3.30.300.30:FF:000007">
    <property type="entry name" value="4-coumarate--CoA ligase 2"/>
    <property type="match status" value="1"/>
</dbReference>
<dbReference type="GO" id="GO:0046949">
    <property type="term" value="P:fatty-acyl-CoA biosynthetic process"/>
    <property type="evidence" value="ECO:0007669"/>
    <property type="project" value="TreeGrafter"/>
</dbReference>
<evidence type="ECO:0000313" key="6">
    <source>
        <dbReference type="Proteomes" id="UP001652661"/>
    </source>
</evidence>
<dbReference type="PROSITE" id="PS00455">
    <property type="entry name" value="AMP_BINDING"/>
    <property type="match status" value="1"/>
</dbReference>
<dbReference type="FunFam" id="3.40.50.12780:FF:000025">
    <property type="entry name" value="luciferin 4-monooxygenase"/>
    <property type="match status" value="1"/>
</dbReference>
<feature type="domain" description="AMP-dependent synthetase/ligase" evidence="4">
    <location>
        <begin position="39"/>
        <end position="389"/>
    </location>
</feature>
<dbReference type="GO" id="GO:0004467">
    <property type="term" value="F:long-chain fatty acid-CoA ligase activity"/>
    <property type="evidence" value="ECO:0007669"/>
    <property type="project" value="TreeGrafter"/>
</dbReference>
<keyword evidence="3" id="KW-0576">Peroxisome</keyword>
<accession>A0A6P4IX38</accession>
<dbReference type="GO" id="GO:0005777">
    <property type="term" value="C:peroxisome"/>
    <property type="evidence" value="ECO:0007669"/>
    <property type="project" value="UniProtKB-SubCell"/>
</dbReference>
<reference evidence="7" key="2">
    <citation type="submission" date="2025-08" db="UniProtKB">
        <authorList>
            <consortium name="RefSeq"/>
        </authorList>
    </citation>
    <scope>IDENTIFICATION</scope>
    <source>
        <strain evidence="7">14028-0561.14</strain>
        <tissue evidence="7">Whole fly</tissue>
    </source>
</reference>
<dbReference type="InterPro" id="IPR000873">
    <property type="entry name" value="AMP-dep_synth/lig_dom"/>
</dbReference>
<protein>
    <submittedName>
        <fullName evidence="7">Uncharacterized protein</fullName>
    </submittedName>
</protein>
<dbReference type="PANTHER" id="PTHR24096:SF353">
    <property type="entry name" value="GH16244P-RELATED"/>
    <property type="match status" value="1"/>
</dbReference>
<evidence type="ECO:0000256" key="3">
    <source>
        <dbReference type="ARBA" id="ARBA00023140"/>
    </source>
</evidence>
<dbReference type="GeneID" id="108082310"/>
<dbReference type="OrthoDB" id="10253869at2759"/>